<dbReference type="InterPro" id="IPR009936">
    <property type="entry name" value="DUF1468"/>
</dbReference>
<dbReference type="EMBL" id="JBHSFU010000004">
    <property type="protein sequence ID" value="MFC4557830.1"/>
    <property type="molecule type" value="Genomic_DNA"/>
</dbReference>
<keyword evidence="1" id="KW-1133">Transmembrane helix</keyword>
<feature type="transmembrane region" description="Helical" evidence="1">
    <location>
        <begin position="78"/>
        <end position="95"/>
    </location>
</feature>
<protein>
    <submittedName>
        <fullName evidence="3">Tripartite tricarboxylate transporter TctB family protein</fullName>
    </submittedName>
</protein>
<feature type="transmembrane region" description="Helical" evidence="1">
    <location>
        <begin position="101"/>
        <end position="117"/>
    </location>
</feature>
<dbReference type="RefSeq" id="WP_390293940.1">
    <property type="nucleotide sequence ID" value="NZ_JBHSFU010000004.1"/>
</dbReference>
<evidence type="ECO:0000256" key="1">
    <source>
        <dbReference type="SAM" id="Phobius"/>
    </source>
</evidence>
<evidence type="ECO:0000313" key="3">
    <source>
        <dbReference type="EMBL" id="MFC4557830.1"/>
    </source>
</evidence>
<proteinExistence type="predicted"/>
<gene>
    <name evidence="3" type="ORF">ACFO3D_06355</name>
</gene>
<reference evidence="4" key="1">
    <citation type="journal article" date="2019" name="Int. J. Syst. Evol. Microbiol.">
        <title>The Global Catalogue of Microorganisms (GCM) 10K type strain sequencing project: providing services to taxonomists for standard genome sequencing and annotation.</title>
        <authorList>
            <consortium name="The Broad Institute Genomics Platform"/>
            <consortium name="The Broad Institute Genome Sequencing Center for Infectious Disease"/>
            <person name="Wu L."/>
            <person name="Ma J."/>
        </authorList>
    </citation>
    <scope>NUCLEOTIDE SEQUENCE [LARGE SCALE GENOMIC DNA]</scope>
    <source>
        <strain evidence="4">CGMCC 4.7426</strain>
    </source>
</reference>
<accession>A0ABV9DGA5</accession>
<name>A0ABV9DGA5_9BACI</name>
<keyword evidence="1" id="KW-0472">Membrane</keyword>
<organism evidence="3 4">
    <name type="scientific">Virgibacillus kekensis</name>
    <dbReference type="NCBI Taxonomy" id="202261"/>
    <lineage>
        <taxon>Bacteria</taxon>
        <taxon>Bacillati</taxon>
        <taxon>Bacillota</taxon>
        <taxon>Bacilli</taxon>
        <taxon>Bacillales</taxon>
        <taxon>Bacillaceae</taxon>
        <taxon>Virgibacillus</taxon>
    </lineage>
</organism>
<sequence length="149" mass="16953">MMNVRMTMPVVFFALGVSFLIAAFNLPKARLGDPNGPLYFPVIICSLLVILSVVYFFQEWKVRNKEIAEVKLIFSGRAPRLIGGSLVLIFIYTFLFERIGFLFSTIVFLGALLFLVNGKERWKTNIIVAIVFSFVSWYSFAELLQVSLP</sequence>
<dbReference type="Pfam" id="PF07331">
    <property type="entry name" value="TctB"/>
    <property type="match status" value="1"/>
</dbReference>
<dbReference type="Proteomes" id="UP001595989">
    <property type="component" value="Unassembled WGS sequence"/>
</dbReference>
<evidence type="ECO:0000259" key="2">
    <source>
        <dbReference type="Pfam" id="PF07331"/>
    </source>
</evidence>
<evidence type="ECO:0000313" key="4">
    <source>
        <dbReference type="Proteomes" id="UP001595989"/>
    </source>
</evidence>
<feature type="transmembrane region" description="Helical" evidence="1">
    <location>
        <begin position="124"/>
        <end position="141"/>
    </location>
</feature>
<keyword evidence="1" id="KW-0812">Transmembrane</keyword>
<comment type="caution">
    <text evidence="3">The sequence shown here is derived from an EMBL/GenBank/DDBJ whole genome shotgun (WGS) entry which is preliminary data.</text>
</comment>
<keyword evidence="4" id="KW-1185">Reference proteome</keyword>
<feature type="domain" description="DUF1468" evidence="2">
    <location>
        <begin position="9"/>
        <end position="149"/>
    </location>
</feature>
<feature type="transmembrane region" description="Helical" evidence="1">
    <location>
        <begin position="38"/>
        <end position="57"/>
    </location>
</feature>